<protein>
    <submittedName>
        <fullName evidence="1">CRISPR-associated TM1812 family protein</fullName>
    </submittedName>
</protein>
<dbReference type="AlphaFoldDB" id="A0A1J0AAJ9"/>
<dbReference type="Proteomes" id="UP000180235">
    <property type="component" value="Chromosome"/>
</dbReference>
<name>A0A1J0AAJ9_9CYAN</name>
<accession>A0A1J0AAJ9</accession>
<proteinExistence type="predicted"/>
<dbReference type="OrthoDB" id="9777703at2"/>
<gene>
    <name evidence="1" type="ORF">GlitD10_0619</name>
</gene>
<keyword evidence="2" id="KW-1185">Reference proteome</keyword>
<dbReference type="STRING" id="1188229.GlitD10_0619"/>
<sequence length="91" mass="10411">MTKATEKSKDDNLNFNQPIAVHIRDARALAVFWGQLTEYRNDVAHVQMRKSPFSGKNLEDFALNRLLSSLESIFPTLTQSSDLEENNSNQR</sequence>
<evidence type="ECO:0000313" key="2">
    <source>
        <dbReference type="Proteomes" id="UP000180235"/>
    </source>
</evidence>
<dbReference type="EMBL" id="CP017675">
    <property type="protein sequence ID" value="APB32933.1"/>
    <property type="molecule type" value="Genomic_DNA"/>
</dbReference>
<reference evidence="1 2" key="1">
    <citation type="submission" date="2016-10" db="EMBL/GenBank/DDBJ databases">
        <title>Description of Gloeomargarita lithophora gen. nov., sp. nov., a thylakoid-bearing basal-branching cyanobacterium with intracellular carbonates, and proposal for Gloeomargaritales ord. nov.</title>
        <authorList>
            <person name="Moreira D."/>
            <person name="Tavera R."/>
            <person name="Benzerara K."/>
            <person name="Skouri-Panet F."/>
            <person name="Couradeau E."/>
            <person name="Gerard E."/>
            <person name="Loussert C."/>
            <person name="Novelo E."/>
            <person name="Zivanovic Y."/>
            <person name="Lopez-Garcia P."/>
        </authorList>
    </citation>
    <scope>NUCLEOTIDE SEQUENCE [LARGE SCALE GENOMIC DNA]</scope>
    <source>
        <strain evidence="1 2">D10</strain>
    </source>
</reference>
<dbReference type="KEGG" id="glt:GlitD10_0619"/>
<organism evidence="1 2">
    <name type="scientific">Gloeomargarita lithophora Alchichica-D10</name>
    <dbReference type="NCBI Taxonomy" id="1188229"/>
    <lineage>
        <taxon>Bacteria</taxon>
        <taxon>Bacillati</taxon>
        <taxon>Cyanobacteriota</taxon>
        <taxon>Cyanophyceae</taxon>
        <taxon>Gloeomargaritales</taxon>
        <taxon>Gloeomargaritaceae</taxon>
        <taxon>Gloeomargarita</taxon>
    </lineage>
</organism>
<evidence type="ECO:0000313" key="1">
    <source>
        <dbReference type="EMBL" id="APB32933.1"/>
    </source>
</evidence>
<dbReference type="RefSeq" id="WP_157776158.1">
    <property type="nucleotide sequence ID" value="NZ_CP017675.1"/>
</dbReference>